<dbReference type="AlphaFoldDB" id="A0A9Q8SXK0"/>
<dbReference type="SUPFAM" id="SSF48208">
    <property type="entry name" value="Six-hairpin glycosidases"/>
    <property type="match status" value="1"/>
</dbReference>
<reference evidence="5" key="1">
    <citation type="journal article" date="2021" name="Mol. Plant Microbe Interact.">
        <title>Complete Genome Sequence of the Plant-Pathogenic Fungus Colletotrichum lupini.</title>
        <authorList>
            <person name="Baroncelli R."/>
            <person name="Pensec F."/>
            <person name="Da Lio D."/>
            <person name="Boufleur T."/>
            <person name="Vicente I."/>
            <person name="Sarrocco S."/>
            <person name="Picot A."/>
            <person name="Baraldi E."/>
            <person name="Sukno S."/>
            <person name="Thon M."/>
            <person name="Le Floch G."/>
        </authorList>
    </citation>
    <scope>NUCLEOTIDE SEQUENCE</scope>
    <source>
        <strain evidence="5">IMI 504893</strain>
    </source>
</reference>
<organism evidence="5 6">
    <name type="scientific">Colletotrichum lupini</name>
    <dbReference type="NCBI Taxonomy" id="145971"/>
    <lineage>
        <taxon>Eukaryota</taxon>
        <taxon>Fungi</taxon>
        <taxon>Dikarya</taxon>
        <taxon>Ascomycota</taxon>
        <taxon>Pezizomycotina</taxon>
        <taxon>Sordariomycetes</taxon>
        <taxon>Hypocreomycetidae</taxon>
        <taxon>Glomerellales</taxon>
        <taxon>Glomerellaceae</taxon>
        <taxon>Colletotrichum</taxon>
        <taxon>Colletotrichum acutatum species complex</taxon>
    </lineage>
</organism>
<dbReference type="KEGG" id="clup:CLUP02_10889"/>
<feature type="domain" description="Non-reducing end beta-L-arabinofuranosidase-like GH127 middle" evidence="3">
    <location>
        <begin position="590"/>
        <end position="672"/>
    </location>
</feature>
<dbReference type="Pfam" id="PF20737">
    <property type="entry name" value="Glyco_hydro127C"/>
    <property type="match status" value="1"/>
</dbReference>
<keyword evidence="6" id="KW-1185">Reference proteome</keyword>
<evidence type="ECO:0000259" key="4">
    <source>
        <dbReference type="Pfam" id="PF20737"/>
    </source>
</evidence>
<feature type="region of interest" description="Disordered" evidence="1">
    <location>
        <begin position="1"/>
        <end position="55"/>
    </location>
</feature>
<dbReference type="InterPro" id="IPR008928">
    <property type="entry name" value="6-hairpin_glycosidase_sf"/>
</dbReference>
<name>A0A9Q8SXK0_9PEZI</name>
<feature type="domain" description="Non-reducing end beta-L-arabinofuranosidase-like GH127 catalytic" evidence="2">
    <location>
        <begin position="142"/>
        <end position="566"/>
    </location>
</feature>
<evidence type="ECO:0000313" key="5">
    <source>
        <dbReference type="EMBL" id="UQC85392.1"/>
    </source>
</evidence>
<gene>
    <name evidence="5" type="ORF">CLUP02_10889</name>
</gene>
<dbReference type="InterPro" id="IPR049046">
    <property type="entry name" value="Beta-AFase-like_GH127_middle"/>
</dbReference>
<dbReference type="Proteomes" id="UP000830671">
    <property type="component" value="Chromosome 5"/>
</dbReference>
<dbReference type="EMBL" id="CP019477">
    <property type="protein sequence ID" value="UQC85392.1"/>
    <property type="molecule type" value="Genomic_DNA"/>
</dbReference>
<dbReference type="GeneID" id="73344871"/>
<evidence type="ECO:0008006" key="7">
    <source>
        <dbReference type="Google" id="ProtNLM"/>
    </source>
</evidence>
<dbReference type="Pfam" id="PF07944">
    <property type="entry name" value="Beta-AFase-like_GH127_cat"/>
    <property type="match status" value="1"/>
</dbReference>
<dbReference type="PANTHER" id="PTHR43465:SF2">
    <property type="entry name" value="DUF1680 DOMAIN PROTEIN (AFU_ORTHOLOGUE AFUA_1G08910)"/>
    <property type="match status" value="1"/>
</dbReference>
<feature type="domain" description="Non-reducing end beta-L-arabinofuranosidase-like GH127 C-terminal" evidence="4">
    <location>
        <begin position="699"/>
        <end position="800"/>
    </location>
</feature>
<dbReference type="RefSeq" id="XP_049147006.1">
    <property type="nucleotide sequence ID" value="XM_049289861.1"/>
</dbReference>
<dbReference type="InterPro" id="IPR049174">
    <property type="entry name" value="Beta-AFase-like"/>
</dbReference>
<evidence type="ECO:0000256" key="1">
    <source>
        <dbReference type="SAM" id="MobiDB-lite"/>
    </source>
</evidence>
<protein>
    <recommendedName>
        <fullName evidence="7">Non-reducing end beta-L-arabinofuranosidase</fullName>
    </recommendedName>
</protein>
<evidence type="ECO:0000259" key="3">
    <source>
        <dbReference type="Pfam" id="PF20736"/>
    </source>
</evidence>
<sequence length="807" mass="89879">MPAGIDPISQIGRGEPISHLGNPKISGSLPDPGRTARPAHLTPHKRSAVTHSGSGTEGFVCEVRLPRSRAQFQLSHFTLILTYYLASSLSVRLSFFGDPKHLKFEVTSFLHQSFNTQSAISFISRLLAPPIIPQPTLHLHTPSLLRTRRATVSRTTVHAQLSQLRANGQYDCFKLGWHPIYDDRSRWPAPLHLFWDSDVAKWIEGACYFLADEYDVEVDAAVRELVAMIRGAQHEDGYLNVHFSVVEPGKRWTNIRDMHEMYNAGHLIEAALAHRQYYRNDLLMEPLAKYISHIHRRFGPGEGQIRAYPGHPEIELALLRCHAATGNTEAYDLARFFLEERGNPTGQEGKHYYDWETERRDEPRWKRPNSWPMDRSYWYCQAHAPILEQASVEGHAVRAMYLLTAAADLLNTSRESSGSTAPVRPLTAAPAWLAALRRLWSSTVDKKMYLTGGVGAVAQWEGFGIDYFLPQGPDEGGCYAETCASVGVMMLAERLLHADGPEPNGRYADVMELCLYNNVMTAMSADGKAFTYENQLASCEAARSEREDWFVCACCPPNVTRLFGSLGGYLWDYGGGSGEGEEGGTGAAFVNVHLYSSAEVKFPVDGAEVAFSQKSNWPWEGNILFQLKGAGSLNTTIRLRIPAWAIQHGHVLTPTPPTGTATLEKGGYLRLDPSYTASNPVFSLDVGGAGFAPRYIAPHPYTNQRTLSLARGPIVYCVEDADHPWEENHFKDVGIKRGTAVEEEWRVDDESGEGYFALKTTGWERSPEVLARGGDGVERELVFVPFYFRSNRGGKGQMRVGLRDDGR</sequence>
<accession>A0A9Q8SXK0</accession>
<dbReference type="Pfam" id="PF20736">
    <property type="entry name" value="Glyco_hydro127M"/>
    <property type="match status" value="1"/>
</dbReference>
<proteinExistence type="predicted"/>
<dbReference type="InterPro" id="IPR049049">
    <property type="entry name" value="Beta-AFase-like_GH127_C"/>
</dbReference>
<dbReference type="PANTHER" id="PTHR43465">
    <property type="entry name" value="DUF1680 DOMAIN PROTEIN (AFU_ORTHOLOGUE AFUA_1G08910)"/>
    <property type="match status" value="1"/>
</dbReference>
<dbReference type="GO" id="GO:0005975">
    <property type="term" value="P:carbohydrate metabolic process"/>
    <property type="evidence" value="ECO:0007669"/>
    <property type="project" value="InterPro"/>
</dbReference>
<dbReference type="InterPro" id="IPR012878">
    <property type="entry name" value="Beta-AFase-like_GH127_cat"/>
</dbReference>
<evidence type="ECO:0000259" key="2">
    <source>
        <dbReference type="Pfam" id="PF07944"/>
    </source>
</evidence>
<evidence type="ECO:0000313" key="6">
    <source>
        <dbReference type="Proteomes" id="UP000830671"/>
    </source>
</evidence>